<sequence length="158" mass="17182">MNTVEPPPGRLARNAFGRLVWSAPGAAGEEVVPVRAFPLGDPDGCIALVNAAGRELAWIERLDALPEAMRRLVSEELAGRDFMPGILRIVSVSGYATPCTWQVETDRGPAVLSLRSEQDIRRVAPSSLLIADGNGLHFLVRDVAALDRASRRLLDRFL</sequence>
<dbReference type="InterPro" id="IPR015005">
    <property type="entry name" value="DUF1854"/>
</dbReference>
<reference evidence="3" key="1">
    <citation type="journal article" date="2019" name="Int. J. Syst. Evol. Microbiol.">
        <title>The Global Catalogue of Microorganisms (GCM) 10K type strain sequencing project: providing services to taxonomists for standard genome sequencing and annotation.</title>
        <authorList>
            <consortium name="The Broad Institute Genomics Platform"/>
            <consortium name="The Broad Institute Genome Sequencing Center for Infectious Disease"/>
            <person name="Wu L."/>
            <person name="Ma J."/>
        </authorList>
    </citation>
    <scope>NUCLEOTIDE SEQUENCE [LARGE SCALE GENOMIC DNA]</scope>
    <source>
        <strain evidence="3">JCM 17666</strain>
    </source>
</reference>
<name>A0ABP8HLM5_9BURK</name>
<dbReference type="Pfam" id="PF08909">
    <property type="entry name" value="DUF1854"/>
    <property type="match status" value="1"/>
</dbReference>
<evidence type="ECO:0000313" key="3">
    <source>
        <dbReference type="Proteomes" id="UP001501671"/>
    </source>
</evidence>
<evidence type="ECO:0000313" key="2">
    <source>
        <dbReference type="EMBL" id="GAA4340936.1"/>
    </source>
</evidence>
<accession>A0ABP8HLM5</accession>
<comment type="caution">
    <text evidence="2">The sequence shown here is derived from an EMBL/GenBank/DDBJ whole genome shotgun (WGS) entry which is preliminary data.</text>
</comment>
<gene>
    <name evidence="2" type="ORF">GCM10023144_41080</name>
</gene>
<dbReference type="EMBL" id="BAABFO010000027">
    <property type="protein sequence ID" value="GAA4340936.1"/>
    <property type="molecule type" value="Genomic_DNA"/>
</dbReference>
<feature type="domain" description="DUF1854" evidence="1">
    <location>
        <begin position="29"/>
        <end position="157"/>
    </location>
</feature>
<dbReference type="Proteomes" id="UP001501671">
    <property type="component" value="Unassembled WGS sequence"/>
</dbReference>
<dbReference type="RefSeq" id="WP_345251778.1">
    <property type="nucleotide sequence ID" value="NZ_BAABFO010000027.1"/>
</dbReference>
<evidence type="ECO:0000259" key="1">
    <source>
        <dbReference type="Pfam" id="PF08909"/>
    </source>
</evidence>
<protein>
    <submittedName>
        <fullName evidence="2">DUF1854 domain-containing protein</fullName>
    </submittedName>
</protein>
<organism evidence="2 3">
    <name type="scientific">Pigmentiphaga soli</name>
    <dbReference type="NCBI Taxonomy" id="1007095"/>
    <lineage>
        <taxon>Bacteria</taxon>
        <taxon>Pseudomonadati</taxon>
        <taxon>Pseudomonadota</taxon>
        <taxon>Betaproteobacteria</taxon>
        <taxon>Burkholderiales</taxon>
        <taxon>Alcaligenaceae</taxon>
        <taxon>Pigmentiphaga</taxon>
    </lineage>
</organism>
<keyword evidence="3" id="KW-1185">Reference proteome</keyword>
<proteinExistence type="predicted"/>